<proteinExistence type="predicted"/>
<dbReference type="EMBL" id="JAGGKX010000026">
    <property type="protein sequence ID" value="MBP1971415.1"/>
    <property type="molecule type" value="Genomic_DNA"/>
</dbReference>
<name>A0ABS4IKI1_9BACI</name>
<comment type="caution">
    <text evidence="1">The sequence shown here is derived from an EMBL/GenBank/DDBJ whole genome shotgun (WGS) entry which is preliminary data.</text>
</comment>
<accession>A0ABS4IKI1</accession>
<dbReference type="RefSeq" id="WP_209464468.1">
    <property type="nucleotide sequence ID" value="NZ_CP110224.1"/>
</dbReference>
<sequence>METLLPNGTIVLLKGGNKRLMIYGRKQLVTGEEEDIQTQGEEISEQTMYDYIGVPYPEGYISQEYTYAFSHSDIIDIIFRGYEDQEEEEFQKILRQV</sequence>
<dbReference type="Pfam" id="PF13780">
    <property type="entry name" value="DUF4176"/>
    <property type="match status" value="1"/>
</dbReference>
<gene>
    <name evidence="1" type="ORF">J2Z83_003554</name>
</gene>
<evidence type="ECO:0000313" key="1">
    <source>
        <dbReference type="EMBL" id="MBP1971415.1"/>
    </source>
</evidence>
<protein>
    <recommendedName>
        <fullName evidence="3">DUF4176 domain-containing protein</fullName>
    </recommendedName>
</protein>
<evidence type="ECO:0008006" key="3">
    <source>
        <dbReference type="Google" id="ProtNLM"/>
    </source>
</evidence>
<keyword evidence="2" id="KW-1185">Reference proteome</keyword>
<evidence type="ECO:0000313" key="2">
    <source>
        <dbReference type="Proteomes" id="UP001519345"/>
    </source>
</evidence>
<organism evidence="1 2">
    <name type="scientific">Virgibacillus natechei</name>
    <dbReference type="NCBI Taxonomy" id="1216297"/>
    <lineage>
        <taxon>Bacteria</taxon>
        <taxon>Bacillati</taxon>
        <taxon>Bacillota</taxon>
        <taxon>Bacilli</taxon>
        <taxon>Bacillales</taxon>
        <taxon>Bacillaceae</taxon>
        <taxon>Virgibacillus</taxon>
    </lineage>
</organism>
<reference evidence="1 2" key="1">
    <citation type="submission" date="2021-03" db="EMBL/GenBank/DDBJ databases">
        <title>Genomic Encyclopedia of Type Strains, Phase IV (KMG-IV): sequencing the most valuable type-strain genomes for metagenomic binning, comparative biology and taxonomic classification.</title>
        <authorList>
            <person name="Goeker M."/>
        </authorList>
    </citation>
    <scope>NUCLEOTIDE SEQUENCE [LARGE SCALE GENOMIC DNA]</scope>
    <source>
        <strain evidence="1 2">DSM 25609</strain>
    </source>
</reference>
<dbReference type="InterPro" id="IPR025233">
    <property type="entry name" value="DUF4176"/>
</dbReference>
<dbReference type="Proteomes" id="UP001519345">
    <property type="component" value="Unassembled WGS sequence"/>
</dbReference>